<keyword evidence="2" id="KW-1133">Transmembrane helix</keyword>
<dbReference type="PANTHER" id="PTHR47271">
    <property type="entry name" value="ARGININE DEIMINASE"/>
    <property type="match status" value="1"/>
</dbReference>
<evidence type="ECO:0000313" key="4">
    <source>
        <dbReference type="Proteomes" id="UP000326500"/>
    </source>
</evidence>
<keyword evidence="2" id="KW-0472">Membrane</keyword>
<dbReference type="Proteomes" id="UP000326500">
    <property type="component" value="Unassembled WGS sequence"/>
</dbReference>
<sequence length="489" mass="54681">MNRYAKVILYGLLALAVFTGISFIIGGRVNWVTCGCNSDRGDDCVLRCRFPAKVVSEVVVGVRAEWEPLRTVAVHRPGIEMFFGLLEPYAALYERAFSRYEARREHDILVQTLREDFGVRVLHLKETILDAADRDPAVRRRLVDRAYGTVTLKGGRREVSEARRSMEQNAAALDSLHFFTLLLLNPIIEVGWGHPHGGVDVRIPGQEPLANLYFMRDQQAMTDCGLVVARPAKRQRAREPDITRLLWEILGIPIAGTIEEPGTFEGGDFMPMGEFALLGTGDRTNRAGVSQFLDFVPIFDEVGVVHQPGHPLIPSDRPDPMVDMHLDTYFNVAGSGVVIGSNVLLQRAQVEVYHRTGTGYEVSGETTNLYDYIRSKDFSVIDLSILEQLSYAANILCIRDGSILAVEGERVMRTVLSNLAEKAARDPERYGRLLSHAEDDYRRIQNEGRFFPHKAEFSRHGIEVCPLHLVNLTGGYGGPHCMTCTLERG</sequence>
<dbReference type="Pfam" id="PF02274">
    <property type="entry name" value="ADI"/>
    <property type="match status" value="1"/>
</dbReference>
<evidence type="ECO:0000256" key="2">
    <source>
        <dbReference type="SAM" id="Phobius"/>
    </source>
</evidence>
<evidence type="ECO:0000256" key="1">
    <source>
        <dbReference type="ARBA" id="ARBA00022801"/>
    </source>
</evidence>
<reference evidence="3 4" key="1">
    <citation type="submission" date="2016-10" db="EMBL/GenBank/DDBJ databases">
        <authorList>
            <person name="Varghese N."/>
            <person name="Submissions S."/>
        </authorList>
    </citation>
    <scope>NUCLEOTIDE SEQUENCE [LARGE SCALE GENOMIC DNA]</scope>
    <source>
        <strain evidence="3 4">DSM 2373</strain>
    </source>
</reference>
<keyword evidence="1" id="KW-0378">Hydrolase</keyword>
<dbReference type="Gene3D" id="3.75.10.10">
    <property type="entry name" value="L-arginine/glycine Amidinotransferase, Chain A"/>
    <property type="match status" value="1"/>
</dbReference>
<protein>
    <submittedName>
        <fullName evidence="3">Arginine deiminase</fullName>
    </submittedName>
</protein>
<dbReference type="InterPro" id="IPR003876">
    <property type="entry name" value="Arg_deiminase"/>
</dbReference>
<dbReference type="GO" id="GO:0016990">
    <property type="term" value="F:arginine deiminase activity"/>
    <property type="evidence" value="ECO:0007669"/>
    <property type="project" value="InterPro"/>
</dbReference>
<keyword evidence="4" id="KW-1185">Reference proteome</keyword>
<evidence type="ECO:0000313" key="3">
    <source>
        <dbReference type="EMBL" id="SDK37370.1"/>
    </source>
</evidence>
<dbReference type="GO" id="GO:0019546">
    <property type="term" value="P:L-arginine deiminase pathway"/>
    <property type="evidence" value="ECO:0007669"/>
    <property type="project" value="TreeGrafter"/>
</dbReference>
<dbReference type="EMBL" id="FNFT01000009">
    <property type="protein sequence ID" value="SDK37370.1"/>
    <property type="molecule type" value="Genomic_DNA"/>
</dbReference>
<dbReference type="PANTHER" id="PTHR47271:SF2">
    <property type="entry name" value="ARGININE DEIMINASE"/>
    <property type="match status" value="1"/>
</dbReference>
<dbReference type="AlphaFoldDB" id="A0A1G9BE03"/>
<dbReference type="RefSeq" id="WP_083524867.1">
    <property type="nucleotide sequence ID" value="NZ_BCNX01000012.1"/>
</dbReference>
<feature type="transmembrane region" description="Helical" evidence="2">
    <location>
        <begin position="7"/>
        <end position="27"/>
    </location>
</feature>
<accession>A0A1G9BE03</accession>
<proteinExistence type="predicted"/>
<keyword evidence="2" id="KW-0812">Transmembrane</keyword>
<organism evidence="3 4">
    <name type="scientific">Methanoculleus thermophilus</name>
    <dbReference type="NCBI Taxonomy" id="2200"/>
    <lineage>
        <taxon>Archaea</taxon>
        <taxon>Methanobacteriati</taxon>
        <taxon>Methanobacteriota</taxon>
        <taxon>Stenosarchaea group</taxon>
        <taxon>Methanomicrobia</taxon>
        <taxon>Methanomicrobiales</taxon>
        <taxon>Methanomicrobiaceae</taxon>
        <taxon>Methanoculleus</taxon>
    </lineage>
</organism>
<name>A0A1G9BE03_9EURY</name>
<gene>
    <name evidence="3" type="ORF">SAMN04488571_1098</name>
</gene>
<dbReference type="PRINTS" id="PR01466">
    <property type="entry name" value="ARGDEIMINASE"/>
</dbReference>
<dbReference type="SUPFAM" id="SSF55909">
    <property type="entry name" value="Pentein"/>
    <property type="match status" value="1"/>
</dbReference>
<dbReference type="STRING" id="2200.GCA_001571405_02161"/>